<dbReference type="HOGENOM" id="CLU_1204780_0_0_1"/>
<organism evidence="1 2">
    <name type="scientific">Exophiala spinifera</name>
    <dbReference type="NCBI Taxonomy" id="91928"/>
    <lineage>
        <taxon>Eukaryota</taxon>
        <taxon>Fungi</taxon>
        <taxon>Dikarya</taxon>
        <taxon>Ascomycota</taxon>
        <taxon>Pezizomycotina</taxon>
        <taxon>Eurotiomycetes</taxon>
        <taxon>Chaetothyriomycetidae</taxon>
        <taxon>Chaetothyriales</taxon>
        <taxon>Herpotrichiellaceae</taxon>
        <taxon>Exophiala</taxon>
    </lineage>
</organism>
<evidence type="ECO:0000313" key="2">
    <source>
        <dbReference type="Proteomes" id="UP000053328"/>
    </source>
</evidence>
<accession>A0A0D1Z9M4</accession>
<protein>
    <submittedName>
        <fullName evidence="1">Uncharacterized protein</fullName>
    </submittedName>
</protein>
<evidence type="ECO:0000313" key="1">
    <source>
        <dbReference type="EMBL" id="KIW09672.1"/>
    </source>
</evidence>
<proteinExistence type="predicted"/>
<sequence>MKENVMKDSEKSIEGLRHSIQTLLSSFEMPPEEQPLSLIFHSSNETPMVQIHDSKWLVEFKEVLKSDDQIVHESQVPLESAVLALYHWASRNSGRFEEHERIIEMLDELRERLMYCAILARIDGDEERYFELFPTACLGEGIVLPAKLIDEMIIQPAMLRGEIIFSPAPTGKVHGHLCEWHTRERRCVVSYNGHMLKLDGKLLKDGPLVLCGETGKLHQRLLRRYFAQHN</sequence>
<dbReference type="AlphaFoldDB" id="A0A0D1Z9M4"/>
<dbReference type="OrthoDB" id="4124716at2759"/>
<dbReference type="RefSeq" id="XP_016229888.1">
    <property type="nucleotide sequence ID" value="XM_016386394.1"/>
</dbReference>
<gene>
    <name evidence="1" type="ORF">PV08_12087</name>
</gene>
<dbReference type="EMBL" id="KN847506">
    <property type="protein sequence ID" value="KIW09672.1"/>
    <property type="molecule type" value="Genomic_DNA"/>
</dbReference>
<dbReference type="VEuPathDB" id="FungiDB:PV08_12087"/>
<name>A0A0D1Z9M4_9EURO</name>
<reference evidence="1 2" key="1">
    <citation type="submission" date="2015-01" db="EMBL/GenBank/DDBJ databases">
        <title>The Genome Sequence of Exophiala spinifera CBS89968.</title>
        <authorList>
            <consortium name="The Broad Institute Genomics Platform"/>
            <person name="Cuomo C."/>
            <person name="de Hoog S."/>
            <person name="Gorbushina A."/>
            <person name="Stielow B."/>
            <person name="Teixiera M."/>
            <person name="Abouelleil A."/>
            <person name="Chapman S.B."/>
            <person name="Priest M."/>
            <person name="Young S.K."/>
            <person name="Wortman J."/>
            <person name="Nusbaum C."/>
            <person name="Birren B."/>
        </authorList>
    </citation>
    <scope>NUCLEOTIDE SEQUENCE [LARGE SCALE GENOMIC DNA]</scope>
    <source>
        <strain evidence="1 2">CBS 89968</strain>
    </source>
</reference>
<dbReference type="GeneID" id="27339170"/>
<keyword evidence="2" id="KW-1185">Reference proteome</keyword>
<dbReference type="Proteomes" id="UP000053328">
    <property type="component" value="Unassembled WGS sequence"/>
</dbReference>